<dbReference type="STRING" id="1194083.BN12_1210003"/>
<dbReference type="PANTHER" id="PTHR10357">
    <property type="entry name" value="ALPHA-AMYLASE FAMILY MEMBER"/>
    <property type="match status" value="1"/>
</dbReference>
<evidence type="ECO:0000259" key="1">
    <source>
        <dbReference type="SMART" id="SM00642"/>
    </source>
</evidence>
<dbReference type="GO" id="GO:0047669">
    <property type="term" value="F:amylosucrase activity"/>
    <property type="evidence" value="ECO:0007669"/>
    <property type="project" value="UniProtKB-EC"/>
</dbReference>
<dbReference type="RefSeq" id="WP_083454632.1">
    <property type="nucleotide sequence ID" value="NZ_HF570958.1"/>
</dbReference>
<dbReference type="EMBL" id="CAJB01000026">
    <property type="protein sequence ID" value="CCH76366.1"/>
    <property type="molecule type" value="Genomic_DNA"/>
</dbReference>
<dbReference type="Proteomes" id="UP000035721">
    <property type="component" value="Unassembled WGS sequence"/>
</dbReference>
<organism evidence="2 3">
    <name type="scientific">Nostocoides japonicum T1-X7</name>
    <dbReference type="NCBI Taxonomy" id="1194083"/>
    <lineage>
        <taxon>Bacteria</taxon>
        <taxon>Bacillati</taxon>
        <taxon>Actinomycetota</taxon>
        <taxon>Actinomycetes</taxon>
        <taxon>Micrococcales</taxon>
        <taxon>Intrasporangiaceae</taxon>
        <taxon>Nostocoides</taxon>
    </lineage>
</organism>
<dbReference type="SMART" id="SM00642">
    <property type="entry name" value="Aamy"/>
    <property type="match status" value="1"/>
</dbReference>
<dbReference type="InterPro" id="IPR045857">
    <property type="entry name" value="O16G_dom_2"/>
</dbReference>
<dbReference type="Pfam" id="PF22582">
    <property type="entry name" value="Amylosucrase_C-like"/>
    <property type="match status" value="1"/>
</dbReference>
<sequence length="640" mass="70575">MHLAPPSAHDAAVPALDALTTDRRRDFGLRLDRWWEDLVASLEELYGDRAEALATQLVTRAAAAYAERDEALHALDARRLLRPDWLQQPDMVGYACYAERFAGTLAEVGARAGYLRELGVTYLHLMPLLRPRDGDNDGGYAVADYRMVRPDLGTTEDLRSLTEVLRGQGISLVVDLVLNHVAREHEWARRAAAGERRYRDYFHIHPDRTEPDEYEQTLPEVFPDFAPGNFTWDDEVGGWVWTTFNAWQWDLDWSNPDVLLEFADIVLFLAGLGVEVLRLDAVAFMWKRKGTNCQNQPEVHAITQALRAVARIAAPALAFKAEAIVGPRDLVPYLGTGAHAGRVSDLAYHNSLMVQAWNVLATGDARLARHALAHLPPTPPTGTWITYLRCHDDIGWAIDDGDAAAVGLDGWLHRRFLADWYAGDLDGSWGDGLLFQVNPVTGDKRTSGTAASLAGALADRGQEESGKGLARLFVGYALVYGWGGIPVVWSGDELAMPNDPDWAAEPGHEADNRWAHRPRLDWTLAESRSDIGTVPGAMFQALAHLARVRASLPQLHASARVRVLEDTDDGILAVARTHPAGPFVGLYNVTDDWRPFPLHVLREEGIGRPVNALSGHDVTAGADGVVWLSPYAAWWVVDGA</sequence>
<dbReference type="PANTHER" id="PTHR10357:SF213">
    <property type="entry name" value="ALPHA AMYLASE CATALYTIC REGION"/>
    <property type="match status" value="1"/>
</dbReference>
<feature type="domain" description="Glycosyl hydrolase family 13 catalytic" evidence="1">
    <location>
        <begin position="95"/>
        <end position="528"/>
    </location>
</feature>
<evidence type="ECO:0000313" key="2">
    <source>
        <dbReference type="EMBL" id="CCH76366.1"/>
    </source>
</evidence>
<dbReference type="InterPro" id="IPR006047">
    <property type="entry name" value="GH13_cat_dom"/>
</dbReference>
<evidence type="ECO:0000313" key="3">
    <source>
        <dbReference type="Proteomes" id="UP000035721"/>
    </source>
</evidence>
<protein>
    <submittedName>
        <fullName evidence="2">Amylosucrase</fullName>
        <ecNumber evidence="2">2.4.1.4</ecNumber>
    </submittedName>
</protein>
<name>A0A077LTB0_9MICO</name>
<dbReference type="Pfam" id="PF00128">
    <property type="entry name" value="Alpha-amylase"/>
    <property type="match status" value="1"/>
</dbReference>
<accession>A0A077LTB0</accession>
<dbReference type="InterPro" id="IPR055218">
    <property type="entry name" value="Amylosucrase_C"/>
</dbReference>
<reference evidence="2 3" key="1">
    <citation type="journal article" date="2013" name="ISME J.">
        <title>A metabolic model for members of the genus Tetrasphaera involved in enhanced biological phosphorus removal.</title>
        <authorList>
            <person name="Kristiansen R."/>
            <person name="Nguyen H.T.T."/>
            <person name="Saunders A.M."/>
            <person name="Nielsen J.L."/>
            <person name="Wimmer R."/>
            <person name="Le V.Q."/>
            <person name="McIlroy S.J."/>
            <person name="Petrovski S."/>
            <person name="Seviour R.J."/>
            <person name="Calteau A."/>
            <person name="Nielsen K.L."/>
            <person name="Nielsen P.H."/>
        </authorList>
    </citation>
    <scope>NUCLEOTIDE SEQUENCE [LARGE SCALE GENOMIC DNA]</scope>
    <source>
        <strain evidence="2 3">T1-X7</strain>
    </source>
</reference>
<dbReference type="InterPro" id="IPR013780">
    <property type="entry name" value="Glyco_hydro_b"/>
</dbReference>
<dbReference type="Gene3D" id="1.10.1740.10">
    <property type="match status" value="1"/>
</dbReference>
<dbReference type="AlphaFoldDB" id="A0A077LTB0"/>
<dbReference type="SUPFAM" id="SSF51445">
    <property type="entry name" value="(Trans)glycosidases"/>
    <property type="match status" value="1"/>
</dbReference>
<gene>
    <name evidence="2" type="primary">ams</name>
    <name evidence="2" type="ORF">BN12_1210003</name>
</gene>
<dbReference type="CDD" id="cd11324">
    <property type="entry name" value="AmyAc_Amylosucrase"/>
    <property type="match status" value="1"/>
</dbReference>
<dbReference type="Gene3D" id="3.20.20.80">
    <property type="entry name" value="Glycosidases"/>
    <property type="match status" value="1"/>
</dbReference>
<keyword evidence="2" id="KW-0328">Glycosyltransferase</keyword>
<dbReference type="Gene3D" id="3.90.400.10">
    <property type="entry name" value="Oligo-1,6-glucosidase, Domain 2"/>
    <property type="match status" value="1"/>
</dbReference>
<proteinExistence type="predicted"/>
<dbReference type="GO" id="GO:0005975">
    <property type="term" value="P:carbohydrate metabolic process"/>
    <property type="evidence" value="ECO:0007669"/>
    <property type="project" value="InterPro"/>
</dbReference>
<comment type="caution">
    <text evidence="2">The sequence shown here is derived from an EMBL/GenBank/DDBJ whole genome shotgun (WGS) entry which is preliminary data.</text>
</comment>
<dbReference type="Gene3D" id="2.60.40.1180">
    <property type="entry name" value="Golgi alpha-mannosidase II"/>
    <property type="match status" value="1"/>
</dbReference>
<keyword evidence="3" id="KW-1185">Reference proteome</keyword>
<dbReference type="InterPro" id="IPR044077">
    <property type="entry name" value="Amylosucrase"/>
</dbReference>
<keyword evidence="2" id="KW-0808">Transferase</keyword>
<dbReference type="InterPro" id="IPR017853">
    <property type="entry name" value="GH"/>
</dbReference>
<dbReference type="EC" id="2.4.1.4" evidence="2"/>
<dbReference type="OrthoDB" id="9043248at2"/>